<keyword evidence="3" id="KW-1185">Reference proteome</keyword>
<feature type="compositionally biased region" description="Low complexity" evidence="1">
    <location>
        <begin position="86"/>
        <end position="108"/>
    </location>
</feature>
<reference evidence="3" key="1">
    <citation type="journal article" date="2019" name="Int. J. Syst. Evol. Microbiol.">
        <title>The Global Catalogue of Microorganisms (GCM) 10K type strain sequencing project: providing services to taxonomists for standard genome sequencing and annotation.</title>
        <authorList>
            <consortium name="The Broad Institute Genomics Platform"/>
            <consortium name="The Broad Institute Genome Sequencing Center for Infectious Disease"/>
            <person name="Wu L."/>
            <person name="Ma J."/>
        </authorList>
    </citation>
    <scope>NUCLEOTIDE SEQUENCE [LARGE SCALE GENOMIC DNA]</scope>
    <source>
        <strain evidence="3">JCM 31290</strain>
    </source>
</reference>
<sequence length="108" mass="10990">MQQHERPSGRLQAGAYPLRCPHPRLALATAADSTHAPRADLYGDGRADQAGLPAGSFENDGDGAGHHLPCNGAKISATGSRTVFLSPSGVSVSPSAPDDSASASASRR</sequence>
<dbReference type="Proteomes" id="UP001501115">
    <property type="component" value="Unassembled WGS sequence"/>
</dbReference>
<feature type="compositionally biased region" description="Basic and acidic residues" evidence="1">
    <location>
        <begin position="35"/>
        <end position="47"/>
    </location>
</feature>
<name>A0ABP8FIT9_9ACTN</name>
<evidence type="ECO:0000313" key="2">
    <source>
        <dbReference type="EMBL" id="GAA4304796.1"/>
    </source>
</evidence>
<accession>A0ABP8FIT9</accession>
<evidence type="ECO:0000256" key="1">
    <source>
        <dbReference type="SAM" id="MobiDB-lite"/>
    </source>
</evidence>
<feature type="region of interest" description="Disordered" evidence="1">
    <location>
        <begin position="30"/>
        <end position="73"/>
    </location>
</feature>
<comment type="caution">
    <text evidence="2">The sequence shown here is derived from an EMBL/GenBank/DDBJ whole genome shotgun (WGS) entry which is preliminary data.</text>
</comment>
<dbReference type="RefSeq" id="WP_345661224.1">
    <property type="nucleotide sequence ID" value="NZ_BAABET010000003.1"/>
</dbReference>
<feature type="region of interest" description="Disordered" evidence="1">
    <location>
        <begin position="85"/>
        <end position="108"/>
    </location>
</feature>
<organism evidence="2 3">
    <name type="scientific">Streptomyces venetus</name>
    <dbReference type="NCBI Taxonomy" id="1701086"/>
    <lineage>
        <taxon>Bacteria</taxon>
        <taxon>Bacillati</taxon>
        <taxon>Actinomycetota</taxon>
        <taxon>Actinomycetes</taxon>
        <taxon>Kitasatosporales</taxon>
        <taxon>Streptomycetaceae</taxon>
        <taxon>Streptomyces</taxon>
    </lineage>
</organism>
<protein>
    <submittedName>
        <fullName evidence="2">Uncharacterized protein</fullName>
    </submittedName>
</protein>
<proteinExistence type="predicted"/>
<evidence type="ECO:0000313" key="3">
    <source>
        <dbReference type="Proteomes" id="UP001501115"/>
    </source>
</evidence>
<gene>
    <name evidence="2" type="ORF">GCM10023086_22210</name>
</gene>
<dbReference type="EMBL" id="BAABET010000003">
    <property type="protein sequence ID" value="GAA4304796.1"/>
    <property type="molecule type" value="Genomic_DNA"/>
</dbReference>